<reference evidence="7 8" key="1">
    <citation type="submission" date="2019-01" db="EMBL/GenBank/DDBJ databases">
        <authorList>
            <person name="Chen W.-M."/>
        </authorList>
    </citation>
    <scope>NUCLEOTIDE SEQUENCE [LARGE SCALE GENOMIC DNA]</scope>
    <source>
        <strain evidence="7 8">CCP-6</strain>
    </source>
</reference>
<keyword evidence="3 6" id="KW-0812">Transmembrane</keyword>
<dbReference type="Pfam" id="PF04241">
    <property type="entry name" value="DUF423"/>
    <property type="match status" value="1"/>
</dbReference>
<protein>
    <submittedName>
        <fullName evidence="7">DUF423 domain-containing protein</fullName>
    </submittedName>
</protein>
<dbReference type="InterPro" id="IPR006696">
    <property type="entry name" value="DUF423"/>
</dbReference>
<dbReference type="GO" id="GO:0016020">
    <property type="term" value="C:membrane"/>
    <property type="evidence" value="ECO:0007669"/>
    <property type="project" value="UniProtKB-SubCell"/>
</dbReference>
<keyword evidence="8" id="KW-1185">Reference proteome</keyword>
<sequence>MTRLLPALAGVSGLLAVAVAAVGAHVAAGEAERRMLESVASLAGWHAPALLALGLWADRNRAMGYAGLLLAAGLALFCGAVLYRALAGVSLGPVAPVGGTTMMLGWVALGLAALRR</sequence>
<feature type="transmembrane region" description="Helical" evidence="6">
    <location>
        <begin position="64"/>
        <end position="83"/>
    </location>
</feature>
<dbReference type="PANTHER" id="PTHR43461:SF1">
    <property type="entry name" value="TRANSMEMBRANE PROTEIN 256"/>
    <property type="match status" value="1"/>
</dbReference>
<dbReference type="PANTHER" id="PTHR43461">
    <property type="entry name" value="TRANSMEMBRANE PROTEIN 256"/>
    <property type="match status" value="1"/>
</dbReference>
<dbReference type="OrthoDB" id="7284236at2"/>
<evidence type="ECO:0000313" key="7">
    <source>
        <dbReference type="EMBL" id="RVT99046.1"/>
    </source>
</evidence>
<evidence type="ECO:0000313" key="8">
    <source>
        <dbReference type="Proteomes" id="UP000282957"/>
    </source>
</evidence>
<organism evidence="7 8">
    <name type="scientific">Rhodovarius crocodyli</name>
    <dbReference type="NCBI Taxonomy" id="1979269"/>
    <lineage>
        <taxon>Bacteria</taxon>
        <taxon>Pseudomonadati</taxon>
        <taxon>Pseudomonadota</taxon>
        <taxon>Alphaproteobacteria</taxon>
        <taxon>Acetobacterales</taxon>
        <taxon>Roseomonadaceae</taxon>
        <taxon>Rhodovarius</taxon>
    </lineage>
</organism>
<accession>A0A437MN33</accession>
<evidence type="ECO:0000256" key="1">
    <source>
        <dbReference type="ARBA" id="ARBA00004141"/>
    </source>
</evidence>
<feature type="transmembrane region" description="Helical" evidence="6">
    <location>
        <begin position="95"/>
        <end position="114"/>
    </location>
</feature>
<feature type="transmembrane region" description="Helical" evidence="6">
    <location>
        <begin position="39"/>
        <end position="57"/>
    </location>
</feature>
<dbReference type="AlphaFoldDB" id="A0A437MN33"/>
<evidence type="ECO:0000256" key="2">
    <source>
        <dbReference type="ARBA" id="ARBA00009694"/>
    </source>
</evidence>
<evidence type="ECO:0000256" key="4">
    <source>
        <dbReference type="ARBA" id="ARBA00022989"/>
    </source>
</evidence>
<keyword evidence="5 6" id="KW-0472">Membrane</keyword>
<proteinExistence type="inferred from homology"/>
<name>A0A437MN33_9PROT</name>
<comment type="caution">
    <text evidence="7">The sequence shown here is derived from an EMBL/GenBank/DDBJ whole genome shotgun (WGS) entry which is preliminary data.</text>
</comment>
<comment type="subcellular location">
    <subcellularLocation>
        <location evidence="1">Membrane</location>
        <topology evidence="1">Multi-pass membrane protein</topology>
    </subcellularLocation>
</comment>
<dbReference type="RefSeq" id="WP_127785677.1">
    <property type="nucleotide sequence ID" value="NZ_SACL01000001.1"/>
</dbReference>
<comment type="similarity">
    <text evidence="2">Belongs to the UPF0382 family.</text>
</comment>
<evidence type="ECO:0000256" key="3">
    <source>
        <dbReference type="ARBA" id="ARBA00022692"/>
    </source>
</evidence>
<gene>
    <name evidence="7" type="ORF">EOD42_02760</name>
</gene>
<evidence type="ECO:0000256" key="5">
    <source>
        <dbReference type="ARBA" id="ARBA00023136"/>
    </source>
</evidence>
<evidence type="ECO:0000256" key="6">
    <source>
        <dbReference type="SAM" id="Phobius"/>
    </source>
</evidence>
<dbReference type="EMBL" id="SACL01000001">
    <property type="protein sequence ID" value="RVT99046.1"/>
    <property type="molecule type" value="Genomic_DNA"/>
</dbReference>
<keyword evidence="4 6" id="KW-1133">Transmembrane helix</keyword>
<dbReference type="Proteomes" id="UP000282957">
    <property type="component" value="Unassembled WGS sequence"/>
</dbReference>